<dbReference type="OrthoDB" id="70646at2759"/>
<evidence type="ECO:0000313" key="3">
    <source>
        <dbReference type="Proteomes" id="UP000332933"/>
    </source>
</evidence>
<proteinExistence type="predicted"/>
<name>A0A485KCY8_9STRA</name>
<dbReference type="EMBL" id="CAADRA010000258">
    <property type="protein sequence ID" value="VFT79522.1"/>
    <property type="molecule type" value="Genomic_DNA"/>
</dbReference>
<organism evidence="2 3">
    <name type="scientific">Aphanomyces stellatus</name>
    <dbReference type="NCBI Taxonomy" id="120398"/>
    <lineage>
        <taxon>Eukaryota</taxon>
        <taxon>Sar</taxon>
        <taxon>Stramenopiles</taxon>
        <taxon>Oomycota</taxon>
        <taxon>Saprolegniomycetes</taxon>
        <taxon>Saprolegniales</taxon>
        <taxon>Verrucalvaceae</taxon>
        <taxon>Aphanomyces</taxon>
    </lineage>
</organism>
<sequence length="115" mass="12968">MEMASPVFVAVLGHVPYMFSLMTDFQRGLPGILRHHYAQRYLIPRVRVASCDHLQLSATHSVPLLSLVVHTEHHDRRLPLHLAILEGDMAAVSRLLAHDPSLLSIDAFFCAVRHE</sequence>
<reference evidence="1" key="2">
    <citation type="submission" date="2019-06" db="EMBL/GenBank/DDBJ databases">
        <title>Genomics analysis of Aphanomyces spp. identifies a new class of oomycete effector associated with host adaptation.</title>
        <authorList>
            <person name="Gaulin E."/>
        </authorList>
    </citation>
    <scope>NUCLEOTIDE SEQUENCE</scope>
    <source>
        <strain evidence="1">CBS 578.67</strain>
    </source>
</reference>
<dbReference type="AlphaFoldDB" id="A0A485KCY8"/>
<evidence type="ECO:0000313" key="2">
    <source>
        <dbReference type="EMBL" id="VFT79522.1"/>
    </source>
</evidence>
<evidence type="ECO:0000313" key="1">
    <source>
        <dbReference type="EMBL" id="KAF0717385.1"/>
    </source>
</evidence>
<accession>A0A485KCY8</accession>
<protein>
    <submittedName>
        <fullName evidence="2">Aste57867_2320 protein</fullName>
    </submittedName>
</protein>
<dbReference type="EMBL" id="VJMH01000258">
    <property type="protein sequence ID" value="KAF0717385.1"/>
    <property type="molecule type" value="Genomic_DNA"/>
</dbReference>
<keyword evidence="3" id="KW-1185">Reference proteome</keyword>
<gene>
    <name evidence="2" type="primary">Aste57867_2320</name>
    <name evidence="1" type="ORF">As57867_002315</name>
    <name evidence="2" type="ORF">ASTE57867_2320</name>
</gene>
<dbReference type="Proteomes" id="UP000332933">
    <property type="component" value="Unassembled WGS sequence"/>
</dbReference>
<reference evidence="2 3" key="1">
    <citation type="submission" date="2019-03" db="EMBL/GenBank/DDBJ databases">
        <authorList>
            <person name="Gaulin E."/>
            <person name="Dumas B."/>
        </authorList>
    </citation>
    <scope>NUCLEOTIDE SEQUENCE [LARGE SCALE GENOMIC DNA]</scope>
    <source>
        <strain evidence="2">CBS 568.67</strain>
    </source>
</reference>